<organism evidence="2 3">
    <name type="scientific">Leekyejoonella antrihumi</name>
    <dbReference type="NCBI Taxonomy" id="1660198"/>
    <lineage>
        <taxon>Bacteria</taxon>
        <taxon>Bacillati</taxon>
        <taxon>Actinomycetota</taxon>
        <taxon>Actinomycetes</taxon>
        <taxon>Micrococcales</taxon>
        <taxon>Dermacoccaceae</taxon>
        <taxon>Leekyejoonella</taxon>
    </lineage>
</organism>
<accession>A0A563DW31</accession>
<dbReference type="AlphaFoldDB" id="A0A563DW31"/>
<keyword evidence="3" id="KW-1185">Reference proteome</keyword>
<dbReference type="Proteomes" id="UP000320244">
    <property type="component" value="Unassembled WGS sequence"/>
</dbReference>
<keyword evidence="1" id="KW-1133">Transmembrane helix</keyword>
<evidence type="ECO:0000256" key="1">
    <source>
        <dbReference type="SAM" id="Phobius"/>
    </source>
</evidence>
<proteinExistence type="predicted"/>
<sequence>MTSSLVSLNATAPVPPLHENALPMPHIFYGIIAICVFLALLAILWSFRNVASKTRPTRPQGKSEH</sequence>
<keyword evidence="1" id="KW-0472">Membrane</keyword>
<dbReference type="RefSeq" id="WP_146318888.1">
    <property type="nucleotide sequence ID" value="NZ_VCQV01000028.1"/>
</dbReference>
<dbReference type="EMBL" id="VCQV01000028">
    <property type="protein sequence ID" value="TWP34405.1"/>
    <property type="molecule type" value="Genomic_DNA"/>
</dbReference>
<reference evidence="2 3" key="1">
    <citation type="submission" date="2019-05" db="EMBL/GenBank/DDBJ databases">
        <authorList>
            <person name="Lee S.D."/>
        </authorList>
    </citation>
    <scope>NUCLEOTIDE SEQUENCE [LARGE SCALE GENOMIC DNA]</scope>
    <source>
        <strain evidence="2 3">C5-26</strain>
    </source>
</reference>
<dbReference type="OrthoDB" id="5149025at2"/>
<comment type="caution">
    <text evidence="2">The sequence shown here is derived from an EMBL/GenBank/DDBJ whole genome shotgun (WGS) entry which is preliminary data.</text>
</comment>
<protein>
    <submittedName>
        <fullName evidence="2">Uncharacterized protein</fullName>
    </submittedName>
</protein>
<keyword evidence="1" id="KW-0812">Transmembrane</keyword>
<feature type="transmembrane region" description="Helical" evidence="1">
    <location>
        <begin position="27"/>
        <end position="47"/>
    </location>
</feature>
<gene>
    <name evidence="2" type="ORF">FGL98_17690</name>
</gene>
<name>A0A563DW31_9MICO</name>
<evidence type="ECO:0000313" key="2">
    <source>
        <dbReference type="EMBL" id="TWP34405.1"/>
    </source>
</evidence>
<evidence type="ECO:0000313" key="3">
    <source>
        <dbReference type="Proteomes" id="UP000320244"/>
    </source>
</evidence>
<reference evidence="2 3" key="2">
    <citation type="submission" date="2019-08" db="EMBL/GenBank/DDBJ databases">
        <title>Jejuicoccus antrihumi gen. nov., sp. nov., a new member of the family Dermacoccaceae isolated from a cave.</title>
        <authorList>
            <person name="Schumann P."/>
            <person name="Kim I.S."/>
        </authorList>
    </citation>
    <scope>NUCLEOTIDE SEQUENCE [LARGE SCALE GENOMIC DNA]</scope>
    <source>
        <strain evidence="2 3">C5-26</strain>
    </source>
</reference>